<feature type="domain" description="Dihydroxy-acid/6-phosphogluconate dehydratase N-terminal" evidence="6">
    <location>
        <begin position="45"/>
        <end position="360"/>
    </location>
</feature>
<keyword evidence="2" id="KW-0479">Metal-binding</keyword>
<dbReference type="GO" id="GO:0046872">
    <property type="term" value="F:metal ion binding"/>
    <property type="evidence" value="ECO:0007669"/>
    <property type="project" value="UniProtKB-KW"/>
</dbReference>
<evidence type="ECO:0000259" key="7">
    <source>
        <dbReference type="Pfam" id="PF24877"/>
    </source>
</evidence>
<evidence type="ECO:0000313" key="8">
    <source>
        <dbReference type="EMBL" id="GLI24380.1"/>
    </source>
</evidence>
<evidence type="ECO:0000256" key="3">
    <source>
        <dbReference type="ARBA" id="ARBA00023004"/>
    </source>
</evidence>
<dbReference type="EC" id="4.2.1.9" evidence="9"/>
<accession>A0A9W6CRE4</accession>
<keyword evidence="5 9" id="KW-0456">Lyase</keyword>
<evidence type="ECO:0000256" key="2">
    <source>
        <dbReference type="ARBA" id="ARBA00022723"/>
    </source>
</evidence>
<dbReference type="GeneID" id="95764826"/>
<dbReference type="Pfam" id="PF00920">
    <property type="entry name" value="ILVD_EDD_N"/>
    <property type="match status" value="1"/>
</dbReference>
<dbReference type="SUPFAM" id="SSF52016">
    <property type="entry name" value="LeuD/IlvD-like"/>
    <property type="match status" value="1"/>
</dbReference>
<keyword evidence="11" id="KW-1185">Reference proteome</keyword>
<feature type="domain" description="Dihydroxy-acid/6-phosphogluconate dehydratase C-terminal" evidence="7">
    <location>
        <begin position="371"/>
        <end position="561"/>
    </location>
</feature>
<dbReference type="PROSITE" id="PS00886">
    <property type="entry name" value="ILVD_EDD_1"/>
    <property type="match status" value="1"/>
</dbReference>
<protein>
    <submittedName>
        <fullName evidence="8">Dihydroxy-acid dehydratase</fullName>
        <ecNumber evidence="9">4.2.1.9</ecNumber>
    </submittedName>
</protein>
<evidence type="ECO:0000256" key="5">
    <source>
        <dbReference type="ARBA" id="ARBA00023239"/>
    </source>
</evidence>
<dbReference type="InterPro" id="IPR050165">
    <property type="entry name" value="DHAD_IlvD/Edd"/>
</dbReference>
<dbReference type="Pfam" id="PF24877">
    <property type="entry name" value="ILV_EDD_C"/>
    <property type="match status" value="1"/>
</dbReference>
<dbReference type="GO" id="GO:0051536">
    <property type="term" value="F:iron-sulfur cluster binding"/>
    <property type="evidence" value="ECO:0007669"/>
    <property type="project" value="UniProtKB-KW"/>
</dbReference>
<dbReference type="InterPro" id="IPR056740">
    <property type="entry name" value="ILV_EDD_C"/>
</dbReference>
<comment type="caution">
    <text evidence="8">The sequence shown here is derived from an EMBL/GenBank/DDBJ whole genome shotgun (WGS) entry which is preliminary data.</text>
</comment>
<dbReference type="PANTHER" id="PTHR21000">
    <property type="entry name" value="DIHYDROXY-ACID DEHYDRATASE DAD"/>
    <property type="match status" value="1"/>
</dbReference>
<dbReference type="Proteomes" id="UP001144397">
    <property type="component" value="Unassembled WGS sequence"/>
</dbReference>
<dbReference type="EMBL" id="JAVDPY010000009">
    <property type="protein sequence ID" value="MDR6335889.1"/>
    <property type="molecule type" value="Genomic_DNA"/>
</dbReference>
<dbReference type="GO" id="GO:0009082">
    <property type="term" value="P:branched-chain amino acid biosynthetic process"/>
    <property type="evidence" value="ECO:0007669"/>
    <property type="project" value="TreeGrafter"/>
</dbReference>
<dbReference type="InterPro" id="IPR042096">
    <property type="entry name" value="Dihydro-acid_dehy_C"/>
</dbReference>
<evidence type="ECO:0000313" key="10">
    <source>
        <dbReference type="Proteomes" id="UP001144397"/>
    </source>
</evidence>
<dbReference type="InterPro" id="IPR000581">
    <property type="entry name" value="ILV_EDD_N"/>
</dbReference>
<dbReference type="FunFam" id="3.50.30.80:FF:000001">
    <property type="entry name" value="Dihydroxy-acid dehydratase"/>
    <property type="match status" value="1"/>
</dbReference>
<dbReference type="RefSeq" id="WP_281809155.1">
    <property type="nucleotide sequence ID" value="NZ_BSDO01000007.1"/>
</dbReference>
<dbReference type="InterPro" id="IPR037237">
    <property type="entry name" value="IlvD/EDD_N"/>
</dbReference>
<reference evidence="8" key="1">
    <citation type="submission" date="2022-12" db="EMBL/GenBank/DDBJ databases">
        <title>Reference genome sequencing for broad-spectrum identification of bacterial and archaeal isolates by mass spectrometry.</title>
        <authorList>
            <person name="Sekiguchi Y."/>
            <person name="Tourlousse D.M."/>
        </authorList>
    </citation>
    <scope>NUCLEOTIDE SEQUENCE</scope>
    <source>
        <strain evidence="8">301</strain>
    </source>
</reference>
<dbReference type="GO" id="GO:0004160">
    <property type="term" value="F:dihydroxy-acid dehydratase activity"/>
    <property type="evidence" value="ECO:0007669"/>
    <property type="project" value="UniProtKB-EC"/>
</dbReference>
<comment type="similarity">
    <text evidence="1">Belongs to the IlvD/Edd family.</text>
</comment>
<evidence type="ECO:0000259" key="6">
    <source>
        <dbReference type="Pfam" id="PF00920"/>
    </source>
</evidence>
<dbReference type="EMBL" id="BSDO01000007">
    <property type="protein sequence ID" value="GLI24380.1"/>
    <property type="molecule type" value="Genomic_DNA"/>
</dbReference>
<dbReference type="AlphaFoldDB" id="A0A9W6CRE4"/>
<proteinExistence type="inferred from homology"/>
<evidence type="ECO:0000313" key="9">
    <source>
        <dbReference type="EMBL" id="MDR6335889.1"/>
    </source>
</evidence>
<dbReference type="InterPro" id="IPR020558">
    <property type="entry name" value="DiOHA_6PGluconate_deHydtase_CS"/>
</dbReference>
<gene>
    <name evidence="9" type="ORF">GGQ86_004387</name>
    <name evidence="8" type="ORF">XFLAVUS301_40540</name>
</gene>
<dbReference type="SUPFAM" id="SSF143975">
    <property type="entry name" value="IlvD/EDD N-terminal domain-like"/>
    <property type="match status" value="1"/>
</dbReference>
<evidence type="ECO:0000256" key="1">
    <source>
        <dbReference type="ARBA" id="ARBA00006486"/>
    </source>
</evidence>
<evidence type="ECO:0000313" key="11">
    <source>
        <dbReference type="Proteomes" id="UP001245370"/>
    </source>
</evidence>
<reference evidence="9 11" key="2">
    <citation type="submission" date="2023-07" db="EMBL/GenBank/DDBJ databases">
        <title>Genomic Encyclopedia of Type Strains, Phase IV (KMG-IV): sequencing the most valuable type-strain genomes for metagenomic binning, comparative biology and taxonomic classification.</title>
        <authorList>
            <person name="Goeker M."/>
        </authorList>
    </citation>
    <scope>NUCLEOTIDE SEQUENCE [LARGE SCALE GENOMIC DNA]</scope>
    <source>
        <strain evidence="9 11">DSM 338</strain>
    </source>
</reference>
<dbReference type="Gene3D" id="3.50.30.80">
    <property type="entry name" value="IlvD/EDD C-terminal domain-like"/>
    <property type="match status" value="1"/>
</dbReference>
<keyword evidence="3" id="KW-0408">Iron</keyword>
<keyword evidence="4" id="KW-0411">Iron-sulfur</keyword>
<evidence type="ECO:0000256" key="4">
    <source>
        <dbReference type="ARBA" id="ARBA00023014"/>
    </source>
</evidence>
<dbReference type="Proteomes" id="UP001245370">
    <property type="component" value="Unassembled WGS sequence"/>
</dbReference>
<organism evidence="8 10">
    <name type="scientific">Xanthobacter flavus</name>
    <dbReference type="NCBI Taxonomy" id="281"/>
    <lineage>
        <taxon>Bacteria</taxon>
        <taxon>Pseudomonadati</taxon>
        <taxon>Pseudomonadota</taxon>
        <taxon>Alphaproteobacteria</taxon>
        <taxon>Hyphomicrobiales</taxon>
        <taxon>Xanthobacteraceae</taxon>
        <taxon>Xanthobacter</taxon>
    </lineage>
</organism>
<dbReference type="PANTHER" id="PTHR21000:SF5">
    <property type="entry name" value="DIHYDROXY-ACID DEHYDRATASE, MITOCHONDRIAL"/>
    <property type="match status" value="1"/>
</dbReference>
<name>A0A9W6CRE4_XANFL</name>
<sequence>MSDAEQPKSALQPTLRSNFEPGTTRWAVRRAQWLAMGHSEEDLLKPKIAIVNSSSKLSVCYAHLDDVCRVVKQAIRDAGGLPFEIRTVAPSDFVTSAGRQARYLMPSRDLLVNDIEVQVEGAELDGMVLLASCDKTTPGQLMAAARLNVPSVVLPCGYQLGGLCAGKEVDIEEVYKSVGSLKAGSISLADLKAMTCSAITGPGVCAGLATANTMHVLSEALGMALPRSAPIRAGSQALMENAARAGAAIVDLIMRDIRPRQILTPAAFRNALRVAVATGCSVNCVRHLAATASEAEMDIDIVAELEALNDTPQITTVRPNGPHRIEDLDRAGGCRGVMRELSDVLDLSVMTVTGKTLGENLADVPEPDRAFIRPLADPFRHEPGLTILRGTLAPDGAVVKVSAVPAEVRTFSGKARVFEDEAVAIKALETHSIKPGDVVVLRGLGPKGGPGTVFAASFMAALIGAGLGAGVAVVTDGELSGLNSGITIGQVMPEAAEGGPLGLVAEGDVISIDIGARRVDLEVSESELAARRAVWRAPDHSQIRGWLGQYAAMVQPLSKGAVLKPMRP</sequence>